<dbReference type="Gene3D" id="1.10.1200.10">
    <property type="entry name" value="ACP-like"/>
    <property type="match status" value="1"/>
</dbReference>
<dbReference type="SUPFAM" id="SSF56801">
    <property type="entry name" value="Acetyl-CoA synthetase-like"/>
    <property type="match status" value="1"/>
</dbReference>
<evidence type="ECO:0000313" key="5">
    <source>
        <dbReference type="Proteomes" id="UP000076532"/>
    </source>
</evidence>
<keyword evidence="2" id="KW-0597">Phosphoprotein</keyword>
<dbReference type="STRING" id="436010.A0A166R2X5"/>
<dbReference type="PROSITE" id="PS00455">
    <property type="entry name" value="AMP_BINDING"/>
    <property type="match status" value="1"/>
</dbReference>
<dbReference type="Pfam" id="PF07993">
    <property type="entry name" value="NAD_binding_4"/>
    <property type="match status" value="1"/>
</dbReference>
<sequence>MSATVYPPLDGTVRPSALIDFHLEHNPSHTAYVYSEGPGSLVQISFLEFGRAAHRASHLLRPARSGPEHEVVAIIANVDVLLYHTLVTGMMRAGLVPFPVSPRNSPEAVVSMLAKCGCTRILTTSASLAPLIVQIRALMLGSDSALTVSDAPTVAQCYPHLGQEANAHPFTPYPAPEAPLDPDQLLFYLHSSGSTGFPKPIPQTSRTLLGWCSLDYMRDLRRISTLGAMHLPPFHTFGIYMQLFFPLSGAGTVALYPPTSLADHTKPPAAPTPDSVIEHARRTGVSAVMAVPSFIEAWSLEPASVEWMRSLVFVGYAGGPLARKVGDALSAAGVRFSCVYGATELGCANTLFGCAAERTPADWSYMRFDDKACVRWKPQGDGTFESQFLDTAVHKLSVLNLPDVRGYASSDLWEPHPTKAGFWRIVGRLDDVLILASGLNVVPGPLEGVIMSSPVVGGVVIFGRGRNQVGLLVEPVPGAVVTDEDLAQFRDRIWPIVEEANHDASAYSRIFKEMIIVTDARKPLPRVGKGTVAKKAAMALYAAEIDALYDAVDASAQSACADVQLPATWGIADVEVWLGAQAADIRAHAAAAQRLDPDTDLFSQGFDSLSATFLRNRIMGALRSSSDPTAVQKVTHSVVFAHPTIRQLAAHVAQLVAGAHADAGLASATSAIEAMIEKYAVGLTDAKTISVASAAVAAATTAAAPVVLLTGSTGALGSFILEALLRDPRVSRVYAYNRPARGVLTSQDRQRRAFIDKGFDVQLLETEEAGDRLVYLEGDSALPKLGLADDVYEKLRLTANVVIHNAWRLDFNLSLASFEPNICGTRNLIDFAAHSQHAPALRFLFTSTIGSAQGWDRAKGAFPEEVQYDASTAVGGGYGEAKYVCERLLAKSGLHATSFRIGQISGGRPSGAWATSDWVPSFVKSSIVLGALPDAQGVASWLPMDVVSQAILDVALSKESPSIALNIVHPRPSQWSAVITSVASAMQRAGLTRRRLPLVPFKEWFARLEQRSKGAYAGEMADIPALKLLEFFRGMAAADVVMRTSGRTDLEGGMASLATSKAQAASQTMAEVQPIGVEDAQRWVDYWISKGFFD</sequence>
<dbReference type="AlphaFoldDB" id="A0A166R2X5"/>
<dbReference type="Gene3D" id="3.40.50.12780">
    <property type="entry name" value="N-terminal domain of ligase-like"/>
    <property type="match status" value="1"/>
</dbReference>
<dbReference type="InterPro" id="IPR009081">
    <property type="entry name" value="PP-bd_ACP"/>
</dbReference>
<dbReference type="Pfam" id="PF00550">
    <property type="entry name" value="PP-binding"/>
    <property type="match status" value="1"/>
</dbReference>
<dbReference type="InterPro" id="IPR020845">
    <property type="entry name" value="AMP-binding_CS"/>
</dbReference>
<evidence type="ECO:0000259" key="3">
    <source>
        <dbReference type="PROSITE" id="PS50075"/>
    </source>
</evidence>
<dbReference type="InterPro" id="IPR042099">
    <property type="entry name" value="ANL_N_sf"/>
</dbReference>
<dbReference type="PANTHER" id="PTHR43439">
    <property type="entry name" value="PHENYLACETATE-COENZYME A LIGASE"/>
    <property type="match status" value="1"/>
</dbReference>
<dbReference type="InterPro" id="IPR020806">
    <property type="entry name" value="PKS_PP-bd"/>
</dbReference>
<gene>
    <name evidence="4" type="ORF">FIBSPDRAFT_886077</name>
</gene>
<dbReference type="InterPro" id="IPR000873">
    <property type="entry name" value="AMP-dep_synth/lig_dom"/>
</dbReference>
<reference evidence="4 5" key="1">
    <citation type="journal article" date="2016" name="Mol. Biol. Evol.">
        <title>Comparative Genomics of Early-Diverging Mushroom-Forming Fungi Provides Insights into the Origins of Lignocellulose Decay Capabilities.</title>
        <authorList>
            <person name="Nagy L.G."/>
            <person name="Riley R."/>
            <person name="Tritt A."/>
            <person name="Adam C."/>
            <person name="Daum C."/>
            <person name="Floudas D."/>
            <person name="Sun H."/>
            <person name="Yadav J.S."/>
            <person name="Pangilinan J."/>
            <person name="Larsson K.H."/>
            <person name="Matsuura K."/>
            <person name="Barry K."/>
            <person name="Labutti K."/>
            <person name="Kuo R."/>
            <person name="Ohm R.A."/>
            <person name="Bhattacharya S.S."/>
            <person name="Shirouzu T."/>
            <person name="Yoshinaga Y."/>
            <person name="Martin F.M."/>
            <person name="Grigoriev I.V."/>
            <person name="Hibbett D.S."/>
        </authorList>
    </citation>
    <scope>NUCLEOTIDE SEQUENCE [LARGE SCALE GENOMIC DNA]</scope>
    <source>
        <strain evidence="4 5">CBS 109695</strain>
    </source>
</reference>
<dbReference type="PROSITE" id="PS50075">
    <property type="entry name" value="CARRIER"/>
    <property type="match status" value="1"/>
</dbReference>
<proteinExistence type="predicted"/>
<organism evidence="4 5">
    <name type="scientific">Athelia psychrophila</name>
    <dbReference type="NCBI Taxonomy" id="1759441"/>
    <lineage>
        <taxon>Eukaryota</taxon>
        <taxon>Fungi</taxon>
        <taxon>Dikarya</taxon>
        <taxon>Basidiomycota</taxon>
        <taxon>Agaricomycotina</taxon>
        <taxon>Agaricomycetes</taxon>
        <taxon>Agaricomycetidae</taxon>
        <taxon>Atheliales</taxon>
        <taxon>Atheliaceae</taxon>
        <taxon>Athelia</taxon>
    </lineage>
</organism>
<dbReference type="SMART" id="SM00823">
    <property type="entry name" value="PKS_PP"/>
    <property type="match status" value="1"/>
</dbReference>
<evidence type="ECO:0000313" key="4">
    <source>
        <dbReference type="EMBL" id="KZP27841.1"/>
    </source>
</evidence>
<dbReference type="SUPFAM" id="SSF51735">
    <property type="entry name" value="NAD(P)-binding Rossmann-fold domains"/>
    <property type="match status" value="1"/>
</dbReference>
<feature type="domain" description="Carrier" evidence="3">
    <location>
        <begin position="572"/>
        <end position="656"/>
    </location>
</feature>
<dbReference type="EMBL" id="KV417506">
    <property type="protein sequence ID" value="KZP27841.1"/>
    <property type="molecule type" value="Genomic_DNA"/>
</dbReference>
<dbReference type="InterPro" id="IPR036291">
    <property type="entry name" value="NAD(P)-bd_dom_sf"/>
</dbReference>
<evidence type="ECO:0000256" key="1">
    <source>
        <dbReference type="ARBA" id="ARBA00022450"/>
    </source>
</evidence>
<keyword evidence="1" id="KW-0596">Phosphopantetheine</keyword>
<dbReference type="Gene3D" id="3.40.50.720">
    <property type="entry name" value="NAD(P)-binding Rossmann-like Domain"/>
    <property type="match status" value="1"/>
</dbReference>
<dbReference type="PANTHER" id="PTHR43439:SF2">
    <property type="entry name" value="ENZYME, PUTATIVE (JCVI)-RELATED"/>
    <property type="match status" value="1"/>
</dbReference>
<evidence type="ECO:0000256" key="2">
    <source>
        <dbReference type="ARBA" id="ARBA00022553"/>
    </source>
</evidence>
<dbReference type="SUPFAM" id="SSF47336">
    <property type="entry name" value="ACP-like"/>
    <property type="match status" value="1"/>
</dbReference>
<dbReference type="Pfam" id="PF23562">
    <property type="entry name" value="AMP-binding_C_3"/>
    <property type="match status" value="1"/>
</dbReference>
<dbReference type="InterPro" id="IPR036736">
    <property type="entry name" value="ACP-like_sf"/>
</dbReference>
<dbReference type="InterPro" id="IPR051414">
    <property type="entry name" value="Adenylate-forming_Reductase"/>
</dbReference>
<dbReference type="Proteomes" id="UP000076532">
    <property type="component" value="Unassembled WGS sequence"/>
</dbReference>
<keyword evidence="5" id="KW-1185">Reference proteome</keyword>
<accession>A0A166R2X5</accession>
<dbReference type="InterPro" id="IPR013120">
    <property type="entry name" value="FAR_NAD-bd"/>
</dbReference>
<name>A0A166R2X5_9AGAM</name>
<dbReference type="OrthoDB" id="429813at2759"/>
<dbReference type="GO" id="GO:0031177">
    <property type="term" value="F:phosphopantetheine binding"/>
    <property type="evidence" value="ECO:0007669"/>
    <property type="project" value="InterPro"/>
</dbReference>
<protein>
    <submittedName>
        <fullName evidence="4">Aminoadipate reductase</fullName>
    </submittedName>
</protein>
<dbReference type="Pfam" id="PF00501">
    <property type="entry name" value="AMP-binding"/>
    <property type="match status" value="1"/>
</dbReference>